<name>A0A813YBB1_9BILA</name>
<dbReference type="OrthoDB" id="10406435at2759"/>
<sequence>MCIIHEPSLHYLFQDLLISFQQSKVLSSLFIRRIGCLLCTCQKDLLYESKNLIETQRSLFKWFEESSITTQHLSHFKPIIETLKTTGSIDSGTKITLLTLLKEMGEMNFSKLRSIGSKNSYRKNVFYTKLVRLKFDLKLCSVKEFVELLNKIDNNAIKYIKLTTKSKITFRDMDHLTVRNFMGELEATLESRYEKNLKSSEFYLKRLADAVHYRLARKIPSTDSVSLSSSKILLQSPPESSFSEASDSSLNVSNNSEISADISNEVNMHSNQDNLKLDVSKNSTSSSAFFPSPSKQTRKYRRPRGNNNKNQNEKAQNSNGKNHSNHYSSFRSNESLTKQMKSHNNKSVACQ</sequence>
<dbReference type="AlphaFoldDB" id="A0A813YBB1"/>
<dbReference type="EMBL" id="CAJNOC010001658">
    <property type="protein sequence ID" value="CAF0881751.1"/>
    <property type="molecule type" value="Genomic_DNA"/>
</dbReference>
<accession>A0A813YBB1</accession>
<proteinExistence type="predicted"/>
<keyword evidence="3" id="KW-1185">Reference proteome</keyword>
<feature type="compositionally biased region" description="Low complexity" evidence="1">
    <location>
        <begin position="280"/>
        <end position="295"/>
    </location>
</feature>
<feature type="compositionally biased region" description="Low complexity" evidence="1">
    <location>
        <begin position="306"/>
        <end position="319"/>
    </location>
</feature>
<gene>
    <name evidence="2" type="ORF">OXX778_LOCUS10448</name>
</gene>
<evidence type="ECO:0000256" key="1">
    <source>
        <dbReference type="SAM" id="MobiDB-lite"/>
    </source>
</evidence>
<evidence type="ECO:0000313" key="2">
    <source>
        <dbReference type="EMBL" id="CAF0881751.1"/>
    </source>
</evidence>
<reference evidence="2" key="1">
    <citation type="submission" date="2021-02" db="EMBL/GenBank/DDBJ databases">
        <authorList>
            <person name="Nowell W R."/>
        </authorList>
    </citation>
    <scope>NUCLEOTIDE SEQUENCE</scope>
    <source>
        <strain evidence="2">Ploen Becks lab</strain>
    </source>
</reference>
<organism evidence="2 3">
    <name type="scientific">Brachionus calyciflorus</name>
    <dbReference type="NCBI Taxonomy" id="104777"/>
    <lineage>
        <taxon>Eukaryota</taxon>
        <taxon>Metazoa</taxon>
        <taxon>Spiralia</taxon>
        <taxon>Gnathifera</taxon>
        <taxon>Rotifera</taxon>
        <taxon>Eurotatoria</taxon>
        <taxon>Monogononta</taxon>
        <taxon>Pseudotrocha</taxon>
        <taxon>Ploima</taxon>
        <taxon>Brachionidae</taxon>
        <taxon>Brachionus</taxon>
    </lineage>
</organism>
<evidence type="ECO:0000313" key="3">
    <source>
        <dbReference type="Proteomes" id="UP000663879"/>
    </source>
</evidence>
<dbReference type="Proteomes" id="UP000663879">
    <property type="component" value="Unassembled WGS sequence"/>
</dbReference>
<feature type="compositionally biased region" description="Polar residues" evidence="1">
    <location>
        <begin position="320"/>
        <end position="329"/>
    </location>
</feature>
<comment type="caution">
    <text evidence="2">The sequence shown here is derived from an EMBL/GenBank/DDBJ whole genome shotgun (WGS) entry which is preliminary data.</text>
</comment>
<protein>
    <submittedName>
        <fullName evidence="2">Uncharacterized protein</fullName>
    </submittedName>
</protein>
<feature type="region of interest" description="Disordered" evidence="1">
    <location>
        <begin position="277"/>
        <end position="329"/>
    </location>
</feature>